<dbReference type="SUPFAM" id="SSF109604">
    <property type="entry name" value="HD-domain/PDEase-like"/>
    <property type="match status" value="1"/>
</dbReference>
<feature type="domain" description="HD-GYP" evidence="2">
    <location>
        <begin position="181"/>
        <end position="374"/>
    </location>
</feature>
<dbReference type="PANTHER" id="PTHR43155:SF2">
    <property type="entry name" value="CYCLIC DI-GMP PHOSPHODIESTERASE PA4108"/>
    <property type="match status" value="1"/>
</dbReference>
<evidence type="ECO:0000313" key="3">
    <source>
        <dbReference type="EMBL" id="OIQ93731.1"/>
    </source>
</evidence>
<dbReference type="Pfam" id="PF00072">
    <property type="entry name" value="Response_reg"/>
    <property type="match status" value="1"/>
</dbReference>
<evidence type="ECO:0000259" key="1">
    <source>
        <dbReference type="PROSITE" id="PS50110"/>
    </source>
</evidence>
<dbReference type="NCBIfam" id="TIGR00277">
    <property type="entry name" value="HDIG"/>
    <property type="match status" value="1"/>
</dbReference>
<sequence>MALAGAAGAEGRNLVAIVDGNATYRGQVAQALLSFYRMVEYPDSIRAMAALGVCRPELMLISEETPVGGGFALVRKIRMRPDLEGLPIILVLSRDDAAARREARDCGADAVLIKPYRRSALIQQISALVNSQIEQSWEHLPPVQRQALKGTVEIYNSISDVIERGEPIGYANVTEACAPLVQAVNTNDFKPILNGVRDHDNYSYAHSLKVATLLSLFGNTIGLPQSEQLLLASGGLLHDVGKMSIPHEVLNKPGRLTDDEFVVMRSHVDASVAYLSLNPDIPKGVITIAAQHHEKLDGTGYPHRLPGSKLNDLARMAAIVDVYGALTDRRVYKPSMPAEKALGIMCNDMQNHLDGKLLALFREMLLDAAVDAPV</sequence>
<dbReference type="GO" id="GO:0071111">
    <property type="term" value="F:cyclic-guanylate-specific phosphodiesterase activity"/>
    <property type="evidence" value="ECO:0007669"/>
    <property type="project" value="UniProtKB-EC"/>
</dbReference>
<dbReference type="EC" id="3.1.4.52" evidence="3"/>
<dbReference type="EMBL" id="MLJW01000201">
    <property type="protein sequence ID" value="OIQ93731.1"/>
    <property type="molecule type" value="Genomic_DNA"/>
</dbReference>
<dbReference type="InterPro" id="IPR006675">
    <property type="entry name" value="HDIG_dom"/>
</dbReference>
<dbReference type="CDD" id="cd00077">
    <property type="entry name" value="HDc"/>
    <property type="match status" value="1"/>
</dbReference>
<keyword evidence="3" id="KW-0378">Hydrolase</keyword>
<name>A0A1J5RW94_9ZZZZ</name>
<gene>
    <name evidence="3" type="primary">rpfG_60</name>
    <name evidence="3" type="ORF">GALL_243220</name>
</gene>
<dbReference type="SUPFAM" id="SSF52172">
    <property type="entry name" value="CheY-like"/>
    <property type="match status" value="1"/>
</dbReference>
<dbReference type="SMART" id="SM00471">
    <property type="entry name" value="HDc"/>
    <property type="match status" value="1"/>
</dbReference>
<dbReference type="Gene3D" id="3.40.50.2300">
    <property type="match status" value="1"/>
</dbReference>
<dbReference type="InterPro" id="IPR037522">
    <property type="entry name" value="HD_GYP_dom"/>
</dbReference>
<feature type="domain" description="Response regulatory" evidence="1">
    <location>
        <begin position="14"/>
        <end position="129"/>
    </location>
</feature>
<dbReference type="PANTHER" id="PTHR43155">
    <property type="entry name" value="CYCLIC DI-GMP PHOSPHODIESTERASE PA4108-RELATED"/>
    <property type="match status" value="1"/>
</dbReference>
<dbReference type="PROSITE" id="PS50110">
    <property type="entry name" value="RESPONSE_REGULATORY"/>
    <property type="match status" value="1"/>
</dbReference>
<dbReference type="PROSITE" id="PS51832">
    <property type="entry name" value="HD_GYP"/>
    <property type="match status" value="1"/>
</dbReference>
<protein>
    <submittedName>
        <fullName evidence="3">Cyclic di-GMP phosphodiesterase response regulator RpfG</fullName>
        <ecNumber evidence="3">3.1.4.52</ecNumber>
    </submittedName>
</protein>
<organism evidence="3">
    <name type="scientific">mine drainage metagenome</name>
    <dbReference type="NCBI Taxonomy" id="410659"/>
    <lineage>
        <taxon>unclassified sequences</taxon>
        <taxon>metagenomes</taxon>
        <taxon>ecological metagenomes</taxon>
    </lineage>
</organism>
<dbReference type="InterPro" id="IPR003607">
    <property type="entry name" value="HD/PDEase_dom"/>
</dbReference>
<dbReference type="AlphaFoldDB" id="A0A1J5RW94"/>
<accession>A0A1J5RW94</accession>
<dbReference type="SMART" id="SM00448">
    <property type="entry name" value="REC"/>
    <property type="match status" value="1"/>
</dbReference>
<dbReference type="GO" id="GO:0000160">
    <property type="term" value="P:phosphorelay signal transduction system"/>
    <property type="evidence" value="ECO:0007669"/>
    <property type="project" value="InterPro"/>
</dbReference>
<dbReference type="Gene3D" id="1.10.3210.10">
    <property type="entry name" value="Hypothetical protein af1432"/>
    <property type="match status" value="1"/>
</dbReference>
<evidence type="ECO:0000259" key="2">
    <source>
        <dbReference type="PROSITE" id="PS51832"/>
    </source>
</evidence>
<dbReference type="InterPro" id="IPR001789">
    <property type="entry name" value="Sig_transdc_resp-reg_receiver"/>
</dbReference>
<reference evidence="3" key="1">
    <citation type="submission" date="2016-10" db="EMBL/GenBank/DDBJ databases">
        <title>Sequence of Gallionella enrichment culture.</title>
        <authorList>
            <person name="Poehlein A."/>
            <person name="Muehling M."/>
            <person name="Daniel R."/>
        </authorList>
    </citation>
    <scope>NUCLEOTIDE SEQUENCE</scope>
</reference>
<dbReference type="Pfam" id="PF13487">
    <property type="entry name" value="HD_5"/>
    <property type="match status" value="1"/>
</dbReference>
<comment type="caution">
    <text evidence="3">The sequence shown here is derived from an EMBL/GenBank/DDBJ whole genome shotgun (WGS) entry which is preliminary data.</text>
</comment>
<dbReference type="InterPro" id="IPR011006">
    <property type="entry name" value="CheY-like_superfamily"/>
</dbReference>
<proteinExistence type="predicted"/>